<organism evidence="3 4">
    <name type="scientific">Hyalella azteca</name>
    <name type="common">Amphipod</name>
    <dbReference type="NCBI Taxonomy" id="294128"/>
    <lineage>
        <taxon>Eukaryota</taxon>
        <taxon>Metazoa</taxon>
        <taxon>Ecdysozoa</taxon>
        <taxon>Arthropoda</taxon>
        <taxon>Crustacea</taxon>
        <taxon>Multicrustacea</taxon>
        <taxon>Malacostraca</taxon>
        <taxon>Eumalacostraca</taxon>
        <taxon>Peracarida</taxon>
        <taxon>Amphipoda</taxon>
        <taxon>Senticaudata</taxon>
        <taxon>Talitrida</taxon>
        <taxon>Talitroidea</taxon>
        <taxon>Hyalellidae</taxon>
        <taxon>Hyalella</taxon>
    </lineage>
</organism>
<sequence length="517" mass="59700">MGPSDSRPANVETKTAAQRKIRRQRGLPYTNRKQQEVAPPQFKFITCKCNNDCHDLSLEMRRQVFDNFWQLGSWNAQSSFLRSTMTEVEVKDHRDTPNTRQRSTVVKYSLMNGMRVCKKVLASSLGISPMRLDYIRVKKTLASGMISPDKRGKKNPANKTHPEVISSINVFLDKIPKYSSQYSNKNRSYFHPELTKKKLHELFCNENPGKTVGYGTFAKIFRAYEVPIYKPLKDTCAKCELMNTKGKSLLAKDERDTLEEEDAKHQQSADAARAELKMAESEARADSDVLTISFATHKTQPIPHINTSVAFYKRRLWLYNLGINNRKDNTTTMCIWTEPEGKRGSNEVASALTEFLHAENVGKYRHIRSFSDGCEGLNKNETMISFFFHICRTTLVQSWTHVFLEPGHTYLPNDTDFVKIERKKNARHAVYNFEQWHELINECKFKVIHMKGKFLDVSQLTANHEFRHTDTQGNNFSWSAMKWLRVTEGSSVMEYKTSCRPEEPVKKIDFTRSGVIF</sequence>
<dbReference type="OMA" id="CHEMSSG"/>
<accession>A0A8B7P4I6</accession>
<feature type="coiled-coil region" evidence="1">
    <location>
        <begin position="255"/>
        <end position="284"/>
    </location>
</feature>
<gene>
    <name evidence="4" type="primary">LOC108677334</name>
</gene>
<protein>
    <submittedName>
        <fullName evidence="4">Uncharacterized protein LOC108677334</fullName>
    </submittedName>
</protein>
<proteinExistence type="predicted"/>
<evidence type="ECO:0000256" key="1">
    <source>
        <dbReference type="SAM" id="Coils"/>
    </source>
</evidence>
<dbReference type="KEGG" id="hazt:108677334"/>
<keyword evidence="3" id="KW-1185">Reference proteome</keyword>
<dbReference type="PANTHER" id="PTHR10773">
    <property type="entry name" value="DNA-DIRECTED RNA POLYMERASES I, II, AND III SUBUNIT RPABC2"/>
    <property type="match status" value="1"/>
</dbReference>
<dbReference type="OrthoDB" id="434783at2759"/>
<evidence type="ECO:0000313" key="3">
    <source>
        <dbReference type="Proteomes" id="UP000694843"/>
    </source>
</evidence>
<feature type="region of interest" description="Disordered" evidence="2">
    <location>
        <begin position="1"/>
        <end position="33"/>
    </location>
</feature>
<keyword evidence="1" id="KW-0175">Coiled coil</keyword>
<dbReference type="Proteomes" id="UP000694843">
    <property type="component" value="Unplaced"/>
</dbReference>
<dbReference type="RefSeq" id="XP_018021044.1">
    <property type="nucleotide sequence ID" value="XM_018165555.2"/>
</dbReference>
<evidence type="ECO:0000256" key="2">
    <source>
        <dbReference type="SAM" id="MobiDB-lite"/>
    </source>
</evidence>
<dbReference type="PANTHER" id="PTHR10773:SF19">
    <property type="match status" value="1"/>
</dbReference>
<dbReference type="GeneID" id="108677334"/>
<name>A0A8B7P4I6_HYAAZ</name>
<dbReference type="AlphaFoldDB" id="A0A8B7P4I6"/>
<reference evidence="4" key="1">
    <citation type="submission" date="2025-08" db="UniProtKB">
        <authorList>
            <consortium name="RefSeq"/>
        </authorList>
    </citation>
    <scope>IDENTIFICATION</scope>
    <source>
        <tissue evidence="4">Whole organism</tissue>
    </source>
</reference>
<evidence type="ECO:0000313" key="4">
    <source>
        <dbReference type="RefSeq" id="XP_018021044.1"/>
    </source>
</evidence>